<evidence type="ECO:0000313" key="1">
    <source>
        <dbReference type="EMBL" id="CAF1266428.1"/>
    </source>
</evidence>
<organism evidence="1 5">
    <name type="scientific">Didymodactylos carnosus</name>
    <dbReference type="NCBI Taxonomy" id="1234261"/>
    <lineage>
        <taxon>Eukaryota</taxon>
        <taxon>Metazoa</taxon>
        <taxon>Spiralia</taxon>
        <taxon>Gnathifera</taxon>
        <taxon>Rotifera</taxon>
        <taxon>Eurotatoria</taxon>
        <taxon>Bdelloidea</taxon>
        <taxon>Philodinida</taxon>
        <taxon>Philodinidae</taxon>
        <taxon>Didymodactylos</taxon>
    </lineage>
</organism>
<name>A0A815B7M5_9BILA</name>
<protein>
    <submittedName>
        <fullName evidence="1">Uncharacterized protein</fullName>
    </submittedName>
</protein>
<gene>
    <name evidence="1" type="ORF">GPM918_LOCUS26864</name>
    <name evidence="2" type="ORF">OVA965_LOCUS28148</name>
    <name evidence="3" type="ORF">SRO942_LOCUS27087</name>
    <name evidence="4" type="ORF">TMI583_LOCUS28898</name>
</gene>
<proteinExistence type="predicted"/>
<sequence length="77" mass="9116">MPRIHVVGKPPKFVPVHRIDGEPYLFLTEVQDYFPHVKRLMWGDELVPFAKGHNGNILIPLRIRAPWKTYFGYEEKE</sequence>
<dbReference type="Proteomes" id="UP000681722">
    <property type="component" value="Unassembled WGS sequence"/>
</dbReference>
<dbReference type="EMBL" id="CAJNOK010019013">
    <property type="protein sequence ID" value="CAF1292223.1"/>
    <property type="molecule type" value="Genomic_DNA"/>
</dbReference>
<dbReference type="EMBL" id="CAJOBC010021132">
    <property type="protein sequence ID" value="CAF4049763.1"/>
    <property type="molecule type" value="Genomic_DNA"/>
</dbReference>
<reference evidence="1" key="1">
    <citation type="submission" date="2021-02" db="EMBL/GenBank/DDBJ databases">
        <authorList>
            <person name="Nowell W R."/>
        </authorList>
    </citation>
    <scope>NUCLEOTIDE SEQUENCE</scope>
</reference>
<accession>A0A815B7M5</accession>
<dbReference type="EMBL" id="CAJNOQ010011004">
    <property type="protein sequence ID" value="CAF1266428.1"/>
    <property type="molecule type" value="Genomic_DNA"/>
</dbReference>
<dbReference type="AlphaFoldDB" id="A0A815B7M5"/>
<evidence type="ECO:0000313" key="2">
    <source>
        <dbReference type="EMBL" id="CAF1292223.1"/>
    </source>
</evidence>
<evidence type="ECO:0000313" key="3">
    <source>
        <dbReference type="EMBL" id="CAF4049763.1"/>
    </source>
</evidence>
<keyword evidence="5" id="KW-1185">Reference proteome</keyword>
<dbReference type="EMBL" id="CAJOBA010040584">
    <property type="protein sequence ID" value="CAF4097036.1"/>
    <property type="molecule type" value="Genomic_DNA"/>
</dbReference>
<dbReference type="Proteomes" id="UP000663829">
    <property type="component" value="Unassembled WGS sequence"/>
</dbReference>
<dbReference type="Proteomes" id="UP000677228">
    <property type="component" value="Unassembled WGS sequence"/>
</dbReference>
<evidence type="ECO:0000313" key="4">
    <source>
        <dbReference type="EMBL" id="CAF4097036.1"/>
    </source>
</evidence>
<comment type="caution">
    <text evidence="1">The sequence shown here is derived from an EMBL/GenBank/DDBJ whole genome shotgun (WGS) entry which is preliminary data.</text>
</comment>
<dbReference type="Proteomes" id="UP000682733">
    <property type="component" value="Unassembled WGS sequence"/>
</dbReference>
<evidence type="ECO:0000313" key="5">
    <source>
        <dbReference type="Proteomes" id="UP000663829"/>
    </source>
</evidence>